<organism evidence="3 4">
    <name type="scientific">Devosia elaeis</name>
    <dbReference type="NCBI Taxonomy" id="1770058"/>
    <lineage>
        <taxon>Bacteria</taxon>
        <taxon>Pseudomonadati</taxon>
        <taxon>Pseudomonadota</taxon>
        <taxon>Alphaproteobacteria</taxon>
        <taxon>Hyphomicrobiales</taxon>
        <taxon>Devosiaceae</taxon>
        <taxon>Devosia</taxon>
    </lineage>
</organism>
<dbReference type="AlphaFoldDB" id="A0A178HLX8"/>
<keyword evidence="4" id="KW-1185">Reference proteome</keyword>
<evidence type="ECO:0000313" key="4">
    <source>
        <dbReference type="Proteomes" id="UP000078389"/>
    </source>
</evidence>
<feature type="domain" description="DUF1468" evidence="2">
    <location>
        <begin position="4"/>
        <end position="140"/>
    </location>
</feature>
<feature type="transmembrane region" description="Helical" evidence="1">
    <location>
        <begin position="90"/>
        <end position="107"/>
    </location>
</feature>
<accession>A0A178HLX8</accession>
<proteinExistence type="predicted"/>
<reference evidence="3 4" key="1">
    <citation type="submission" date="2016-03" db="EMBL/GenBank/DDBJ databases">
        <title>Genome sequencing of Devosia sp. S37.</title>
        <authorList>
            <person name="Mohd Nor M."/>
        </authorList>
    </citation>
    <scope>NUCLEOTIDE SEQUENCE [LARGE SCALE GENOMIC DNA]</scope>
    <source>
        <strain evidence="3 4">S37</strain>
    </source>
</reference>
<feature type="transmembrane region" description="Helical" evidence="1">
    <location>
        <begin position="65"/>
        <end position="84"/>
    </location>
</feature>
<feature type="transmembrane region" description="Helical" evidence="1">
    <location>
        <begin position="114"/>
        <end position="137"/>
    </location>
</feature>
<keyword evidence="1" id="KW-0812">Transmembrane</keyword>
<comment type="caution">
    <text evidence="3">The sequence shown here is derived from an EMBL/GenBank/DDBJ whole genome shotgun (WGS) entry which is preliminary data.</text>
</comment>
<dbReference type="RefSeq" id="WP_067460796.1">
    <property type="nucleotide sequence ID" value="NZ_LVVY01000151.1"/>
</dbReference>
<gene>
    <name evidence="3" type="ORF">A3840_18865</name>
</gene>
<dbReference type="STRING" id="1770058.A3840_18865"/>
<keyword evidence="1" id="KW-1133">Transmembrane helix</keyword>
<dbReference type="EMBL" id="LVVY01000151">
    <property type="protein sequence ID" value="OAM72986.1"/>
    <property type="molecule type" value="Genomic_DNA"/>
</dbReference>
<evidence type="ECO:0000256" key="1">
    <source>
        <dbReference type="SAM" id="Phobius"/>
    </source>
</evidence>
<keyword evidence="1" id="KW-0472">Membrane</keyword>
<dbReference type="Proteomes" id="UP000078389">
    <property type="component" value="Unassembled WGS sequence"/>
</dbReference>
<evidence type="ECO:0000259" key="2">
    <source>
        <dbReference type="Pfam" id="PF07331"/>
    </source>
</evidence>
<name>A0A178HLX8_9HYPH</name>
<dbReference type="Pfam" id="PF07331">
    <property type="entry name" value="TctB"/>
    <property type="match status" value="1"/>
</dbReference>
<sequence length="140" mass="14566">MKRAVNLVILLFCTLYLMLALALPMGTPARPGIGFMPILLGVGGVVLAGWSLGNSMLEAPEGTHFSGWHAVAPPLVYLTLLALYVPAMSLVGFMFSSMAVLTGLLLTAGLRNPLAVGGLAIGFSVVLQFVFATLLGVPLP</sequence>
<dbReference type="InterPro" id="IPR009936">
    <property type="entry name" value="DUF1468"/>
</dbReference>
<evidence type="ECO:0000313" key="3">
    <source>
        <dbReference type="EMBL" id="OAM72986.1"/>
    </source>
</evidence>
<feature type="transmembrane region" description="Helical" evidence="1">
    <location>
        <begin position="32"/>
        <end position="53"/>
    </location>
</feature>
<protein>
    <recommendedName>
        <fullName evidence="2">DUF1468 domain-containing protein</fullName>
    </recommendedName>
</protein>